<protein>
    <submittedName>
        <fullName evidence="1">Uncharacterized protein</fullName>
    </submittedName>
</protein>
<proteinExistence type="predicted"/>
<reference evidence="1" key="1">
    <citation type="submission" date="2014-09" db="EMBL/GenBank/DDBJ databases">
        <authorList>
            <person name="Magalhaes I.L.F."/>
            <person name="Oliveira U."/>
            <person name="Santos F.R."/>
            <person name="Vidigal T.H.D.A."/>
            <person name="Brescovit A.D."/>
            <person name="Santos A.J."/>
        </authorList>
    </citation>
    <scope>NUCLEOTIDE SEQUENCE</scope>
    <source>
        <tissue evidence="1">Shoot tissue taken approximately 20 cm above the soil surface</tissue>
    </source>
</reference>
<dbReference type="EMBL" id="GBRH01243843">
    <property type="protein sequence ID" value="JAD54052.1"/>
    <property type="molecule type" value="Transcribed_RNA"/>
</dbReference>
<sequence>MNHWIIITDLQIPRWLIIPSNRPTSHMTMPKHCFALRAA</sequence>
<reference evidence="1" key="2">
    <citation type="journal article" date="2015" name="Data Brief">
        <title>Shoot transcriptome of the giant reed, Arundo donax.</title>
        <authorList>
            <person name="Barrero R.A."/>
            <person name="Guerrero F.D."/>
            <person name="Moolhuijzen P."/>
            <person name="Goolsby J.A."/>
            <person name="Tidwell J."/>
            <person name="Bellgard S.E."/>
            <person name="Bellgard M.I."/>
        </authorList>
    </citation>
    <scope>NUCLEOTIDE SEQUENCE</scope>
    <source>
        <tissue evidence="1">Shoot tissue taken approximately 20 cm above the soil surface</tissue>
    </source>
</reference>
<name>A0A0A9B420_ARUDO</name>
<accession>A0A0A9B420</accession>
<evidence type="ECO:0000313" key="1">
    <source>
        <dbReference type="EMBL" id="JAD54052.1"/>
    </source>
</evidence>
<organism evidence="1">
    <name type="scientific">Arundo donax</name>
    <name type="common">Giant reed</name>
    <name type="synonym">Donax arundinaceus</name>
    <dbReference type="NCBI Taxonomy" id="35708"/>
    <lineage>
        <taxon>Eukaryota</taxon>
        <taxon>Viridiplantae</taxon>
        <taxon>Streptophyta</taxon>
        <taxon>Embryophyta</taxon>
        <taxon>Tracheophyta</taxon>
        <taxon>Spermatophyta</taxon>
        <taxon>Magnoliopsida</taxon>
        <taxon>Liliopsida</taxon>
        <taxon>Poales</taxon>
        <taxon>Poaceae</taxon>
        <taxon>PACMAD clade</taxon>
        <taxon>Arundinoideae</taxon>
        <taxon>Arundineae</taxon>
        <taxon>Arundo</taxon>
    </lineage>
</organism>
<dbReference type="AlphaFoldDB" id="A0A0A9B420"/>